<sequence>MMKSGQSRRAGTRVHINMHRFPNTDQAWISKSECNALFIATPAHKINTIIVQPRWEIKHLKLHESFTSAPLAHATGTRGLLSPILAITSRVWVGDAGKRHDERTK</sequence>
<comment type="caution">
    <text evidence="1">The sequence shown here is derived from an EMBL/GenBank/DDBJ whole genome shotgun (WGS) entry which is preliminary data.</text>
</comment>
<accession>A0ABD0JQ28</accession>
<dbReference type="AlphaFoldDB" id="A0ABD0JQ28"/>
<proteinExistence type="predicted"/>
<name>A0ABD0JQ28_9CAEN</name>
<protein>
    <submittedName>
        <fullName evidence="1">Uncharacterized protein</fullName>
    </submittedName>
</protein>
<evidence type="ECO:0000313" key="2">
    <source>
        <dbReference type="Proteomes" id="UP001519460"/>
    </source>
</evidence>
<feature type="non-terminal residue" evidence="1">
    <location>
        <position position="105"/>
    </location>
</feature>
<keyword evidence="2" id="KW-1185">Reference proteome</keyword>
<gene>
    <name evidence="1" type="ORF">BaRGS_00031680</name>
</gene>
<dbReference type="EMBL" id="JACVVK020000358">
    <property type="protein sequence ID" value="KAK7477094.1"/>
    <property type="molecule type" value="Genomic_DNA"/>
</dbReference>
<reference evidence="1 2" key="1">
    <citation type="journal article" date="2023" name="Sci. Data">
        <title>Genome assembly of the Korean intertidal mud-creeper Batillaria attramentaria.</title>
        <authorList>
            <person name="Patra A.K."/>
            <person name="Ho P.T."/>
            <person name="Jun S."/>
            <person name="Lee S.J."/>
            <person name="Kim Y."/>
            <person name="Won Y.J."/>
        </authorList>
    </citation>
    <scope>NUCLEOTIDE SEQUENCE [LARGE SCALE GENOMIC DNA]</scope>
    <source>
        <strain evidence="1">Wonlab-2016</strain>
    </source>
</reference>
<evidence type="ECO:0000313" key="1">
    <source>
        <dbReference type="EMBL" id="KAK7477094.1"/>
    </source>
</evidence>
<organism evidence="1 2">
    <name type="scientific">Batillaria attramentaria</name>
    <dbReference type="NCBI Taxonomy" id="370345"/>
    <lineage>
        <taxon>Eukaryota</taxon>
        <taxon>Metazoa</taxon>
        <taxon>Spiralia</taxon>
        <taxon>Lophotrochozoa</taxon>
        <taxon>Mollusca</taxon>
        <taxon>Gastropoda</taxon>
        <taxon>Caenogastropoda</taxon>
        <taxon>Sorbeoconcha</taxon>
        <taxon>Cerithioidea</taxon>
        <taxon>Batillariidae</taxon>
        <taxon>Batillaria</taxon>
    </lineage>
</organism>
<dbReference type="Proteomes" id="UP001519460">
    <property type="component" value="Unassembled WGS sequence"/>
</dbReference>